<dbReference type="SUPFAM" id="SSF51445">
    <property type="entry name" value="(Trans)glycosidases"/>
    <property type="match status" value="1"/>
</dbReference>
<evidence type="ECO:0000256" key="2">
    <source>
        <dbReference type="ARBA" id="ARBA00022801"/>
    </source>
</evidence>
<comment type="similarity">
    <text evidence="1">Belongs to the glycosyl hydrolase 13 family.</text>
</comment>
<evidence type="ECO:0000313" key="6">
    <source>
        <dbReference type="EMBL" id="REE03769.1"/>
    </source>
</evidence>
<dbReference type="CDD" id="cd02856">
    <property type="entry name" value="E_set_GDE_Isoamylase_N"/>
    <property type="match status" value="1"/>
</dbReference>
<accession>A0A3D9LBL3</accession>
<dbReference type="InterPro" id="IPR014756">
    <property type="entry name" value="Ig_E-set"/>
</dbReference>
<dbReference type="NCBIfam" id="TIGR02100">
    <property type="entry name" value="glgX_debranch"/>
    <property type="match status" value="1"/>
</dbReference>
<dbReference type="SMART" id="SM00642">
    <property type="entry name" value="Aamy"/>
    <property type="match status" value="1"/>
</dbReference>
<gene>
    <name evidence="6" type="ORF">C8E99_1587</name>
</gene>
<comment type="caution">
    <text evidence="6">The sequence shown here is derived from an EMBL/GenBank/DDBJ whole genome shotgun (WGS) entry which is preliminary data.</text>
</comment>
<feature type="region of interest" description="Disordered" evidence="4">
    <location>
        <begin position="469"/>
        <end position="488"/>
    </location>
</feature>
<dbReference type="InterPro" id="IPR006047">
    <property type="entry name" value="GH13_cat_dom"/>
</dbReference>
<evidence type="ECO:0000313" key="7">
    <source>
        <dbReference type="Proteomes" id="UP000256727"/>
    </source>
</evidence>
<evidence type="ECO:0000256" key="1">
    <source>
        <dbReference type="ARBA" id="ARBA00008061"/>
    </source>
</evidence>
<proteinExistence type="inferred from homology"/>
<dbReference type="EMBL" id="QREH01000001">
    <property type="protein sequence ID" value="REE03769.1"/>
    <property type="molecule type" value="Genomic_DNA"/>
</dbReference>
<dbReference type="Gene3D" id="3.20.20.80">
    <property type="entry name" value="Glycosidases"/>
    <property type="match status" value="1"/>
</dbReference>
<dbReference type="InterPro" id="IPR011837">
    <property type="entry name" value="Glycogen_debranch_GlgX"/>
</dbReference>
<dbReference type="InterPro" id="IPR044505">
    <property type="entry name" value="GlgX_Isoamylase_N_E_set"/>
</dbReference>
<dbReference type="Gene3D" id="2.60.40.1180">
    <property type="entry name" value="Golgi alpha-mannosidase II"/>
    <property type="match status" value="1"/>
</dbReference>
<dbReference type="CDD" id="cd11326">
    <property type="entry name" value="AmyAc_Glg_debranch"/>
    <property type="match status" value="1"/>
</dbReference>
<dbReference type="GO" id="GO:0004135">
    <property type="term" value="F:amylo-alpha-1,6-glucosidase activity"/>
    <property type="evidence" value="ECO:0007669"/>
    <property type="project" value="InterPro"/>
</dbReference>
<evidence type="ECO:0000259" key="5">
    <source>
        <dbReference type="SMART" id="SM00642"/>
    </source>
</evidence>
<dbReference type="PANTHER" id="PTHR43002">
    <property type="entry name" value="GLYCOGEN DEBRANCHING ENZYME"/>
    <property type="match status" value="1"/>
</dbReference>
<keyword evidence="2" id="KW-0378">Hydrolase</keyword>
<sequence>MVETTAGVPYPLGATLDEDGTNFALSVGEDAEKVELCLVDADGAETCVELTERSGNTWHAHVTGVGDGQLYAYRVHGPWDPASGLRYNAAKILLDPYAKAITGDFNWGQYQFSYDFEDHDAIDTSDSLGHTMLGVVVDDSFDWGEDEQPDIPFNETVIYETHVKGMTKLHPKVPEEARGTYAGLAHPAVLEHLTKLGVTAVELMPVHQFTNDSSLQDKGLSNYWGYNTLGYFAPQNTYSSAGDTGGQVREFKQMVKDLHAAGLEVILDVVYNHTAEGNHMGPTLSFRGIDNVNYYHLVEGDERHYMDYTGTGNSLNLSHPMVLQLVMDSLRYWVQEMHVDGFRFDLATTLTRSDGERGPDMMGGFFDVIRQDPVLRTVKLIAEPWDVGWAGYQVGNFPGLWSEWNGKYRDSVRDFWRGEPGTLAEFATRITGSADLYEDDGRTPRASVNFVTAHDGFTLRDLVSYNEKHNEANGEDNNDGESHNSSWNCGVEGDSEDAEVLKLRAQQQRNYLATLMISQGVPMISHGDELGRTQQGNNNVYAQDNELSWVHWDDADEDLIEFTSRLVSLRQDHPVFRRRRYFDGRPAARADSMALPDIVWLEPDATAKDESDWETYYAKSIAFFLNGHDLAESERGVDADGNGGDHDFYVLLNAYWEPVEYTLPGEPFPDAWDLVVDTADATPDTTEFSAGDRISVPGRGIVILRSAQR</sequence>
<name>A0A3D9LBL3_9MICC</name>
<dbReference type="OrthoDB" id="3236218at2"/>
<evidence type="ECO:0000256" key="4">
    <source>
        <dbReference type="SAM" id="MobiDB-lite"/>
    </source>
</evidence>
<dbReference type="InterPro" id="IPR004193">
    <property type="entry name" value="Glyco_hydro_13_N"/>
</dbReference>
<dbReference type="InterPro" id="IPR017853">
    <property type="entry name" value="GH"/>
</dbReference>
<dbReference type="SUPFAM" id="SSF81296">
    <property type="entry name" value="E set domains"/>
    <property type="match status" value="1"/>
</dbReference>
<dbReference type="GO" id="GO:0005980">
    <property type="term" value="P:glycogen catabolic process"/>
    <property type="evidence" value="ECO:0007669"/>
    <property type="project" value="InterPro"/>
</dbReference>
<evidence type="ECO:0000256" key="3">
    <source>
        <dbReference type="ARBA" id="ARBA00023295"/>
    </source>
</evidence>
<keyword evidence="3" id="KW-0326">Glycosidase</keyword>
<dbReference type="Gene3D" id="2.60.40.10">
    <property type="entry name" value="Immunoglobulins"/>
    <property type="match status" value="1"/>
</dbReference>
<feature type="domain" description="Glycosyl hydrolase family 13 catalytic" evidence="5">
    <location>
        <begin position="135"/>
        <end position="570"/>
    </location>
</feature>
<dbReference type="RefSeq" id="WP_115931827.1">
    <property type="nucleotide sequence ID" value="NZ_QREH01000001.1"/>
</dbReference>
<protein>
    <submittedName>
        <fullName evidence="6">Glycogen operon protein</fullName>
    </submittedName>
</protein>
<reference evidence="6 7" key="1">
    <citation type="submission" date="2018-07" db="EMBL/GenBank/DDBJ databases">
        <title>Sequencing the genomes of 1000 actinobacteria strains.</title>
        <authorList>
            <person name="Klenk H.-P."/>
        </authorList>
    </citation>
    <scope>NUCLEOTIDE SEQUENCE [LARGE SCALE GENOMIC DNA]</scope>
    <source>
        <strain evidence="6 7">DSM 14442</strain>
    </source>
</reference>
<dbReference type="SUPFAM" id="SSF51011">
    <property type="entry name" value="Glycosyl hydrolase domain"/>
    <property type="match status" value="1"/>
</dbReference>
<dbReference type="AlphaFoldDB" id="A0A3D9LBL3"/>
<dbReference type="InterPro" id="IPR013783">
    <property type="entry name" value="Ig-like_fold"/>
</dbReference>
<organism evidence="6 7">
    <name type="scientific">Citricoccus muralis</name>
    <dbReference type="NCBI Taxonomy" id="169134"/>
    <lineage>
        <taxon>Bacteria</taxon>
        <taxon>Bacillati</taxon>
        <taxon>Actinomycetota</taxon>
        <taxon>Actinomycetes</taxon>
        <taxon>Micrococcales</taxon>
        <taxon>Micrococcaceae</taxon>
        <taxon>Citricoccus</taxon>
    </lineage>
</organism>
<dbReference type="Proteomes" id="UP000256727">
    <property type="component" value="Unassembled WGS sequence"/>
</dbReference>
<dbReference type="InterPro" id="IPR013780">
    <property type="entry name" value="Glyco_hydro_b"/>
</dbReference>
<dbReference type="Pfam" id="PF00128">
    <property type="entry name" value="Alpha-amylase"/>
    <property type="match status" value="1"/>
</dbReference>
<keyword evidence="7" id="KW-1185">Reference proteome</keyword>
<dbReference type="Pfam" id="PF02922">
    <property type="entry name" value="CBM_48"/>
    <property type="match status" value="1"/>
</dbReference>